<evidence type="ECO:0000313" key="1">
    <source>
        <dbReference type="EMBL" id="EPE93739.1"/>
    </source>
</evidence>
<dbReference type="Proteomes" id="UP000014411">
    <property type="component" value="Unassembled WGS sequence"/>
</dbReference>
<dbReference type="Pfam" id="PF05717">
    <property type="entry name" value="TnpB_IS66"/>
    <property type="match status" value="1"/>
</dbReference>
<dbReference type="HOGENOM" id="CLU_1617669_0_0_5"/>
<dbReference type="InterPro" id="IPR008878">
    <property type="entry name" value="Transposase_IS66_Orf2"/>
</dbReference>
<sequence length="164" mass="18688">MFRLIADLRVYLHQEPIDLRTGINSLAIMVKETLELDPLDCVFAFCNRRRGRVKILSSGNRMASNTYAALRDFIEIIAVCSSLVSLYSLESDHGVCPAHRESIAQGNFHISIARQIWGDVKIAIWICRTVICCRWDNAVLNSNYISNHLERARRAKTVTMHGLR</sequence>
<accession>S3H4S5</accession>
<dbReference type="PANTHER" id="PTHR36455">
    <property type="match status" value="1"/>
</dbReference>
<dbReference type="PANTHER" id="PTHR36455:SF1">
    <property type="entry name" value="BLR8292 PROTEIN"/>
    <property type="match status" value="1"/>
</dbReference>
<comment type="caution">
    <text evidence="1">The sequence shown here is derived from an EMBL/GenBank/DDBJ whole genome shotgun (WGS) entry which is preliminary data.</text>
</comment>
<evidence type="ECO:0000313" key="2">
    <source>
        <dbReference type="Proteomes" id="UP000014411"/>
    </source>
</evidence>
<gene>
    <name evidence="1" type="ORF">RGCCGE502_33111</name>
</gene>
<dbReference type="RefSeq" id="WP_016558509.1">
    <property type="nucleotide sequence ID" value="NZ_AEYE02000038.1"/>
</dbReference>
<organism evidence="1 2">
    <name type="scientific">Rhizobium grahamii CCGE 502</name>
    <dbReference type="NCBI Taxonomy" id="990285"/>
    <lineage>
        <taxon>Bacteria</taxon>
        <taxon>Pseudomonadati</taxon>
        <taxon>Pseudomonadota</taxon>
        <taxon>Alphaproteobacteria</taxon>
        <taxon>Hyphomicrobiales</taxon>
        <taxon>Rhizobiaceae</taxon>
        <taxon>Rhizobium/Agrobacterium group</taxon>
        <taxon>Rhizobium</taxon>
    </lineage>
</organism>
<protein>
    <submittedName>
        <fullName evidence="1">IS66 Orf2 family protein</fullName>
    </submittedName>
</protein>
<geneLocation type="plasmid" evidence="1">
    <name>pRg502a</name>
</geneLocation>
<keyword evidence="2" id="KW-1185">Reference proteome</keyword>
<proteinExistence type="predicted"/>
<reference evidence="1 2" key="1">
    <citation type="journal article" date="2012" name="J. Bacteriol.">
        <title>Genome sequence of Rhizobium grahamii CCGE502, a broad-host-range symbiont with low nodulation competitiveness in Phaseolus vulgaris.</title>
        <authorList>
            <person name="Althabegoiti M.J."/>
            <person name="Lozano L."/>
            <person name="Torres-Tejerizo G."/>
            <person name="Ormeno-Orrillo E."/>
            <person name="Rogel M.A."/>
            <person name="Gonzalez V."/>
            <person name="Martinez-Romero E."/>
        </authorList>
    </citation>
    <scope>NUCLEOTIDE SEQUENCE [LARGE SCALE GENOMIC DNA]</scope>
    <source>
        <strain evidence="1 2">CCGE 502</strain>
        <plasmid evidence="1">pRg502a</plasmid>
    </source>
</reference>
<name>S3H4S5_9HYPH</name>
<keyword evidence="1" id="KW-0614">Plasmid</keyword>
<dbReference type="EMBL" id="AEYE02000038">
    <property type="protein sequence ID" value="EPE93739.1"/>
    <property type="molecule type" value="Genomic_DNA"/>
</dbReference>
<dbReference type="AlphaFoldDB" id="S3H4S5"/>